<sequence length="74" mass="8576">MAQSNNPGLVLRGHLTSRKSQRLPDPAKRRKKNRVEASCTASQRTSWCGTIARKAKNFYLRNIFRTRYWGENVP</sequence>
<evidence type="ECO:0000313" key="2">
    <source>
        <dbReference type="EMBL" id="KFM82700.1"/>
    </source>
</evidence>
<name>A0A087UZB1_STEMI</name>
<dbReference type="AlphaFoldDB" id="A0A087UZB1"/>
<evidence type="ECO:0000313" key="3">
    <source>
        <dbReference type="Proteomes" id="UP000054359"/>
    </source>
</evidence>
<protein>
    <submittedName>
        <fullName evidence="2">Uncharacterized protein</fullName>
    </submittedName>
</protein>
<organism evidence="2 3">
    <name type="scientific">Stegodyphus mimosarum</name>
    <name type="common">African social velvet spider</name>
    <dbReference type="NCBI Taxonomy" id="407821"/>
    <lineage>
        <taxon>Eukaryota</taxon>
        <taxon>Metazoa</taxon>
        <taxon>Ecdysozoa</taxon>
        <taxon>Arthropoda</taxon>
        <taxon>Chelicerata</taxon>
        <taxon>Arachnida</taxon>
        <taxon>Araneae</taxon>
        <taxon>Araneomorphae</taxon>
        <taxon>Entelegynae</taxon>
        <taxon>Eresoidea</taxon>
        <taxon>Eresidae</taxon>
        <taxon>Stegodyphus</taxon>
    </lineage>
</organism>
<feature type="region of interest" description="Disordered" evidence="1">
    <location>
        <begin position="1"/>
        <end position="38"/>
    </location>
</feature>
<keyword evidence="3" id="KW-1185">Reference proteome</keyword>
<accession>A0A087UZB1</accession>
<feature type="non-terminal residue" evidence="2">
    <location>
        <position position="74"/>
    </location>
</feature>
<reference evidence="2 3" key="1">
    <citation type="submission" date="2013-11" db="EMBL/GenBank/DDBJ databases">
        <title>Genome sequencing of Stegodyphus mimosarum.</title>
        <authorList>
            <person name="Bechsgaard J."/>
        </authorList>
    </citation>
    <scope>NUCLEOTIDE SEQUENCE [LARGE SCALE GENOMIC DNA]</scope>
</reference>
<evidence type="ECO:0000256" key="1">
    <source>
        <dbReference type="SAM" id="MobiDB-lite"/>
    </source>
</evidence>
<dbReference type="Proteomes" id="UP000054359">
    <property type="component" value="Unassembled WGS sequence"/>
</dbReference>
<gene>
    <name evidence="2" type="ORF">X975_06942</name>
</gene>
<dbReference type="EMBL" id="KK122427">
    <property type="protein sequence ID" value="KFM82700.1"/>
    <property type="molecule type" value="Genomic_DNA"/>
</dbReference>
<proteinExistence type="predicted"/>